<feature type="compositionally biased region" description="Polar residues" evidence="1">
    <location>
        <begin position="72"/>
        <end position="95"/>
    </location>
</feature>
<feature type="compositionally biased region" description="Basic and acidic residues" evidence="1">
    <location>
        <begin position="30"/>
        <end position="39"/>
    </location>
</feature>
<reference evidence="2" key="1">
    <citation type="submission" date="2021-10" db="EMBL/GenBank/DDBJ databases">
        <title>Tropical sea cucumber genome reveals ecological adaptation and Cuvierian tubules defense mechanism.</title>
        <authorList>
            <person name="Chen T."/>
        </authorList>
    </citation>
    <scope>NUCLEOTIDE SEQUENCE</scope>
    <source>
        <strain evidence="2">Nanhai2018</strain>
        <tissue evidence="2">Muscle</tissue>
    </source>
</reference>
<dbReference type="AlphaFoldDB" id="A0A9Q0YK53"/>
<gene>
    <name evidence="2" type="ORF">HOLleu_39390</name>
</gene>
<accession>A0A9Q0YK53</accession>
<dbReference type="EMBL" id="JAIZAY010000021">
    <property type="protein sequence ID" value="KAJ8022019.1"/>
    <property type="molecule type" value="Genomic_DNA"/>
</dbReference>
<feature type="compositionally biased region" description="Polar residues" evidence="1">
    <location>
        <begin position="115"/>
        <end position="124"/>
    </location>
</feature>
<organism evidence="2 3">
    <name type="scientific">Holothuria leucospilota</name>
    <name type="common">Black long sea cucumber</name>
    <name type="synonym">Mertensiothuria leucospilota</name>
    <dbReference type="NCBI Taxonomy" id="206669"/>
    <lineage>
        <taxon>Eukaryota</taxon>
        <taxon>Metazoa</taxon>
        <taxon>Echinodermata</taxon>
        <taxon>Eleutherozoa</taxon>
        <taxon>Echinozoa</taxon>
        <taxon>Holothuroidea</taxon>
        <taxon>Aspidochirotacea</taxon>
        <taxon>Aspidochirotida</taxon>
        <taxon>Holothuriidae</taxon>
        <taxon>Holothuria</taxon>
    </lineage>
</organism>
<dbReference type="Proteomes" id="UP001152320">
    <property type="component" value="Chromosome 21"/>
</dbReference>
<feature type="compositionally biased region" description="Polar residues" evidence="1">
    <location>
        <begin position="1"/>
        <end position="11"/>
    </location>
</feature>
<protein>
    <submittedName>
        <fullName evidence="2">Uncharacterized protein</fullName>
    </submittedName>
</protein>
<proteinExistence type="predicted"/>
<evidence type="ECO:0000313" key="2">
    <source>
        <dbReference type="EMBL" id="KAJ8022019.1"/>
    </source>
</evidence>
<evidence type="ECO:0000256" key="1">
    <source>
        <dbReference type="SAM" id="MobiDB-lite"/>
    </source>
</evidence>
<feature type="compositionally biased region" description="Basic and acidic residues" evidence="1">
    <location>
        <begin position="48"/>
        <end position="62"/>
    </location>
</feature>
<evidence type="ECO:0000313" key="3">
    <source>
        <dbReference type="Proteomes" id="UP001152320"/>
    </source>
</evidence>
<feature type="compositionally biased region" description="Basic and acidic residues" evidence="1">
    <location>
        <begin position="157"/>
        <end position="171"/>
    </location>
</feature>
<sequence length="171" mass="19197">MFDNPSWPSNVGSGGSSGLRKMTTEQSSVEEGKILHGEETDLDNDSLSNRDRKMGSDNEKQTETPPESTTEVSNPNQWNRNKTNTDNSCNVQGIQEANYESEEQEQTYRGGETPPTGQTKQEMCSSGLREMTTEQSSLEEGKILHGQETNVDYHSLPNRDRKMESFDEKVQ</sequence>
<name>A0A9Q0YK53_HOLLE</name>
<feature type="region of interest" description="Disordered" evidence="1">
    <location>
        <begin position="1"/>
        <end position="171"/>
    </location>
</feature>
<keyword evidence="3" id="KW-1185">Reference proteome</keyword>
<comment type="caution">
    <text evidence="2">The sequence shown here is derived from an EMBL/GenBank/DDBJ whole genome shotgun (WGS) entry which is preliminary data.</text>
</comment>